<dbReference type="PANTHER" id="PTHR43199">
    <property type="entry name" value="GLUTATHIONE HYDROLASE"/>
    <property type="match status" value="1"/>
</dbReference>
<reference evidence="1" key="1">
    <citation type="submission" date="2013-12" db="EMBL/GenBank/DDBJ databases">
        <title>A Varibaculum cambriense genome reconstructed from a premature infant gut community with otherwise low bacterial novelty that shifts toward anaerobic metabolism during the third week of life.</title>
        <authorList>
            <person name="Brown C.T."/>
            <person name="Sharon I."/>
            <person name="Thomas B.C."/>
            <person name="Castelle C.J."/>
            <person name="Morowitz M.J."/>
            <person name="Banfield J.F."/>
        </authorList>
    </citation>
    <scope>NUCLEOTIDE SEQUENCE</scope>
</reference>
<feature type="non-terminal residue" evidence="1">
    <location>
        <position position="1"/>
    </location>
</feature>
<dbReference type="EMBL" id="AZMM01001889">
    <property type="protein sequence ID" value="ETJ44082.1"/>
    <property type="molecule type" value="Genomic_DNA"/>
</dbReference>
<dbReference type="AlphaFoldDB" id="W1YNL8"/>
<protein>
    <submittedName>
        <fullName evidence="1">Gamma-glutamyltransferase</fullName>
    </submittedName>
</protein>
<dbReference type="Pfam" id="PF01019">
    <property type="entry name" value="G_glu_transpept"/>
    <property type="match status" value="1"/>
</dbReference>
<dbReference type="SUPFAM" id="SSF56235">
    <property type="entry name" value="N-terminal nucleophile aminohydrolases (Ntn hydrolases)"/>
    <property type="match status" value="1"/>
</dbReference>
<dbReference type="PANTHER" id="PTHR43199:SF1">
    <property type="entry name" value="GLUTATHIONE HYDROLASE PROENZYME"/>
    <property type="match status" value="1"/>
</dbReference>
<proteinExistence type="predicted"/>
<keyword evidence="1" id="KW-0808">Transferase</keyword>
<sequence>FLRRVAIAALLSGSCFSAAAAPPAPPVSYGVEEDVFHPVRAKQGMVASVDATATQVGVDILKEGGNAVDAAVAVGYALAVTHPQAGNLGGGGFML</sequence>
<accession>W1YNL8</accession>
<evidence type="ECO:0000313" key="1">
    <source>
        <dbReference type="EMBL" id="ETJ44082.1"/>
    </source>
</evidence>
<gene>
    <name evidence="1" type="ORF">Q604_UNBC01889G0001</name>
</gene>
<comment type="caution">
    <text evidence="1">The sequence shown here is derived from an EMBL/GenBank/DDBJ whole genome shotgun (WGS) entry which is preliminary data.</text>
</comment>
<name>W1YNL8_9ZZZZ</name>
<organism evidence="1">
    <name type="scientific">human gut metagenome</name>
    <dbReference type="NCBI Taxonomy" id="408170"/>
    <lineage>
        <taxon>unclassified sequences</taxon>
        <taxon>metagenomes</taxon>
        <taxon>organismal metagenomes</taxon>
    </lineage>
</organism>
<dbReference type="GO" id="GO:0016740">
    <property type="term" value="F:transferase activity"/>
    <property type="evidence" value="ECO:0007669"/>
    <property type="project" value="UniProtKB-KW"/>
</dbReference>
<dbReference type="InterPro" id="IPR051792">
    <property type="entry name" value="GGT_bact"/>
</dbReference>
<dbReference type="InterPro" id="IPR029055">
    <property type="entry name" value="Ntn_hydrolases_N"/>
</dbReference>
<feature type="non-terminal residue" evidence="1">
    <location>
        <position position="95"/>
    </location>
</feature>